<comment type="caution">
    <text evidence="7">The sequence shown here is derived from an EMBL/GenBank/DDBJ whole genome shotgun (WGS) entry which is preliminary data.</text>
</comment>
<dbReference type="InterPro" id="IPR013149">
    <property type="entry name" value="ADH-like_C"/>
</dbReference>
<organism evidence="7 8">
    <name type="scientific">Sulfobacillus benefaciens</name>
    <dbReference type="NCBI Taxonomy" id="453960"/>
    <lineage>
        <taxon>Bacteria</taxon>
        <taxon>Bacillati</taxon>
        <taxon>Bacillota</taxon>
        <taxon>Clostridia</taxon>
        <taxon>Eubacteriales</taxon>
        <taxon>Clostridiales Family XVII. Incertae Sedis</taxon>
        <taxon>Sulfobacillus</taxon>
    </lineage>
</organism>
<sequence>MWRARHSSGFPILWGVRAGNAERRRKMKAAVFYGPHQPLAVKTVPDPEIGPDEVLVKVAACGLCHTDLHYIDHDVPTAKKPPLILGHEVSGTIQEMGEAVRGFSLGEHVLVPAVFSCGRCRYCRQGRENICENMTMPGNHVDGGYAELMAAPAKDVLSLPDTLPLVDSCIIADALSTPYNAVKNRGKVRPGDRVAVFGCGGVGLNVVQIAAAAGAFVIAVDIAPDKLEAAEKLGASASVLGREGKETAREIRRLTGGGVDIAFEAIGNPPTIEQAFDSLAKGGRLVVVGYCRHPASINVSKLMFYEMEIVGSLGCHPLDYIPLIDMVARGTLQLSPLISHRVSLDQINEGLDYLRHGQGLRNIVVMD</sequence>
<evidence type="ECO:0000256" key="5">
    <source>
        <dbReference type="RuleBase" id="RU361277"/>
    </source>
</evidence>
<dbReference type="GO" id="GO:0016491">
    <property type="term" value="F:oxidoreductase activity"/>
    <property type="evidence" value="ECO:0007669"/>
    <property type="project" value="UniProtKB-KW"/>
</dbReference>
<comment type="cofactor">
    <cofactor evidence="1 5">
        <name>Zn(2+)</name>
        <dbReference type="ChEBI" id="CHEBI:29105"/>
    </cofactor>
</comment>
<evidence type="ECO:0000256" key="2">
    <source>
        <dbReference type="ARBA" id="ARBA00022723"/>
    </source>
</evidence>
<keyword evidence="3 5" id="KW-0862">Zinc</keyword>
<dbReference type="InterPro" id="IPR002328">
    <property type="entry name" value="ADH_Zn_CS"/>
</dbReference>
<keyword evidence="4" id="KW-0560">Oxidoreductase</keyword>
<proteinExistence type="inferred from homology"/>
<dbReference type="InterPro" id="IPR020843">
    <property type="entry name" value="ER"/>
</dbReference>
<evidence type="ECO:0000313" key="8">
    <source>
        <dbReference type="Proteomes" id="UP000242699"/>
    </source>
</evidence>
<accession>A0A2T2X3P6</accession>
<keyword evidence="2 5" id="KW-0479">Metal-binding</keyword>
<dbReference type="Gene3D" id="3.90.180.10">
    <property type="entry name" value="Medium-chain alcohol dehydrogenases, catalytic domain"/>
    <property type="match status" value="1"/>
</dbReference>
<dbReference type="PANTHER" id="PTHR43401">
    <property type="entry name" value="L-THREONINE 3-DEHYDROGENASE"/>
    <property type="match status" value="1"/>
</dbReference>
<dbReference type="SUPFAM" id="SSF50129">
    <property type="entry name" value="GroES-like"/>
    <property type="match status" value="1"/>
</dbReference>
<evidence type="ECO:0000256" key="3">
    <source>
        <dbReference type="ARBA" id="ARBA00022833"/>
    </source>
</evidence>
<evidence type="ECO:0000256" key="1">
    <source>
        <dbReference type="ARBA" id="ARBA00001947"/>
    </source>
</evidence>
<dbReference type="GO" id="GO:0008270">
    <property type="term" value="F:zinc ion binding"/>
    <property type="evidence" value="ECO:0007669"/>
    <property type="project" value="InterPro"/>
</dbReference>
<dbReference type="SUPFAM" id="SSF51735">
    <property type="entry name" value="NAD(P)-binding Rossmann-fold domains"/>
    <property type="match status" value="1"/>
</dbReference>
<evidence type="ECO:0000259" key="6">
    <source>
        <dbReference type="SMART" id="SM00829"/>
    </source>
</evidence>
<dbReference type="Pfam" id="PF08240">
    <property type="entry name" value="ADH_N"/>
    <property type="match status" value="1"/>
</dbReference>
<evidence type="ECO:0000256" key="4">
    <source>
        <dbReference type="ARBA" id="ARBA00023002"/>
    </source>
</evidence>
<dbReference type="AlphaFoldDB" id="A0A2T2X3P6"/>
<dbReference type="InterPro" id="IPR013154">
    <property type="entry name" value="ADH-like_N"/>
</dbReference>
<evidence type="ECO:0000313" key="7">
    <source>
        <dbReference type="EMBL" id="PSR29120.1"/>
    </source>
</evidence>
<reference evidence="7 8" key="1">
    <citation type="journal article" date="2014" name="BMC Genomics">
        <title>Comparison of environmental and isolate Sulfobacillus genomes reveals diverse carbon, sulfur, nitrogen, and hydrogen metabolisms.</title>
        <authorList>
            <person name="Justice N.B."/>
            <person name="Norman A."/>
            <person name="Brown C.T."/>
            <person name="Singh A."/>
            <person name="Thomas B.C."/>
            <person name="Banfield J.F."/>
        </authorList>
    </citation>
    <scope>NUCLEOTIDE SEQUENCE [LARGE SCALE GENOMIC DNA]</scope>
    <source>
        <strain evidence="7">AMDSBA1</strain>
    </source>
</reference>
<dbReference type="PANTHER" id="PTHR43401:SF5">
    <property type="entry name" value="ALCOHOL DEHYDROGENASE-RELATED"/>
    <property type="match status" value="1"/>
</dbReference>
<comment type="similarity">
    <text evidence="5">Belongs to the zinc-containing alcohol dehydrogenase family.</text>
</comment>
<protein>
    <submittedName>
        <fullName evidence="7">Zinc-binding dehydrogenase</fullName>
    </submittedName>
</protein>
<dbReference type="InterPro" id="IPR036291">
    <property type="entry name" value="NAD(P)-bd_dom_sf"/>
</dbReference>
<dbReference type="InterPro" id="IPR011032">
    <property type="entry name" value="GroES-like_sf"/>
</dbReference>
<dbReference type="Gene3D" id="3.40.50.720">
    <property type="entry name" value="NAD(P)-binding Rossmann-like Domain"/>
    <property type="match status" value="1"/>
</dbReference>
<dbReference type="EMBL" id="PXYT01000017">
    <property type="protein sequence ID" value="PSR29120.1"/>
    <property type="molecule type" value="Genomic_DNA"/>
</dbReference>
<gene>
    <name evidence="7" type="ORF">C7B43_08925</name>
</gene>
<dbReference type="FunFam" id="3.40.50.720:FF:000003">
    <property type="entry name" value="S-(hydroxymethyl)glutathione dehydrogenase"/>
    <property type="match status" value="1"/>
</dbReference>
<dbReference type="Proteomes" id="UP000242699">
    <property type="component" value="Unassembled WGS sequence"/>
</dbReference>
<dbReference type="PROSITE" id="PS00059">
    <property type="entry name" value="ADH_ZINC"/>
    <property type="match status" value="1"/>
</dbReference>
<feature type="domain" description="Enoyl reductase (ER)" evidence="6">
    <location>
        <begin position="34"/>
        <end position="365"/>
    </location>
</feature>
<dbReference type="CDD" id="cd08254">
    <property type="entry name" value="hydroxyacyl_CoA_DH"/>
    <property type="match status" value="1"/>
</dbReference>
<name>A0A2T2X3P6_9FIRM</name>
<dbReference type="SMART" id="SM00829">
    <property type="entry name" value="PKS_ER"/>
    <property type="match status" value="1"/>
</dbReference>
<dbReference type="Pfam" id="PF00107">
    <property type="entry name" value="ADH_zinc_N"/>
    <property type="match status" value="1"/>
</dbReference>
<dbReference type="InterPro" id="IPR050129">
    <property type="entry name" value="Zn_alcohol_dh"/>
</dbReference>